<protein>
    <recommendedName>
        <fullName evidence="13">Immunoglobulin V-set domain-containing protein</fullName>
    </recommendedName>
</protein>
<evidence type="ECO:0000256" key="5">
    <source>
        <dbReference type="ARBA" id="ARBA00023136"/>
    </source>
</evidence>
<evidence type="ECO:0008006" key="13">
    <source>
        <dbReference type="Google" id="ProtNLM"/>
    </source>
</evidence>
<dbReference type="GO" id="GO:0050852">
    <property type="term" value="P:T cell receptor signaling pathway"/>
    <property type="evidence" value="ECO:0007669"/>
    <property type="project" value="TreeGrafter"/>
</dbReference>
<keyword evidence="3 10" id="KW-0732">Signal</keyword>
<evidence type="ECO:0000256" key="10">
    <source>
        <dbReference type="SAM" id="SignalP"/>
    </source>
</evidence>
<evidence type="ECO:0000256" key="1">
    <source>
        <dbReference type="ARBA" id="ARBA00004479"/>
    </source>
</evidence>
<evidence type="ECO:0000256" key="6">
    <source>
        <dbReference type="ARBA" id="ARBA00023157"/>
    </source>
</evidence>
<dbReference type="PANTHER" id="PTHR11494:SF8">
    <property type="entry name" value="CYTOTOXIC T-LYMPHOCYTE PROTEIN 4"/>
    <property type="match status" value="1"/>
</dbReference>
<comment type="caution">
    <text evidence="11">The sequence shown here is derived from an EMBL/GenBank/DDBJ whole genome shotgun (WGS) entry which is preliminary data.</text>
</comment>
<keyword evidence="12" id="KW-1185">Reference proteome</keyword>
<gene>
    <name evidence="11" type="ORF">PLEPLA_LOCUS14746</name>
</gene>
<feature type="chain" id="PRO_5040221210" description="Immunoglobulin V-set domain-containing protein" evidence="10">
    <location>
        <begin position="22"/>
        <end position="223"/>
    </location>
</feature>
<name>A0A9N7UB59_PLEPL</name>
<reference evidence="11" key="1">
    <citation type="submission" date="2020-03" db="EMBL/GenBank/DDBJ databases">
        <authorList>
            <person name="Weist P."/>
        </authorList>
    </citation>
    <scope>NUCLEOTIDE SEQUENCE</scope>
</reference>
<accession>A0A9N7UB59</accession>
<dbReference type="Proteomes" id="UP001153269">
    <property type="component" value="Unassembled WGS sequence"/>
</dbReference>
<dbReference type="PANTHER" id="PTHR11494">
    <property type="entry name" value="CYTOTOXIC T-LYMPHOCYTE PROTEIN"/>
    <property type="match status" value="1"/>
</dbReference>
<dbReference type="Gene3D" id="2.60.40.10">
    <property type="entry name" value="Immunoglobulins"/>
    <property type="match status" value="1"/>
</dbReference>
<keyword evidence="4 9" id="KW-1133">Transmembrane helix</keyword>
<feature type="signal peptide" evidence="10">
    <location>
        <begin position="1"/>
        <end position="21"/>
    </location>
</feature>
<dbReference type="InterPro" id="IPR013783">
    <property type="entry name" value="Ig-like_fold"/>
</dbReference>
<feature type="transmembrane region" description="Helical" evidence="9">
    <location>
        <begin position="180"/>
        <end position="201"/>
    </location>
</feature>
<dbReference type="InterPro" id="IPR040216">
    <property type="entry name" value="CTLA4/CD28"/>
</dbReference>
<keyword evidence="5 9" id="KW-0472">Membrane</keyword>
<dbReference type="SUPFAM" id="SSF48726">
    <property type="entry name" value="Immunoglobulin"/>
    <property type="match status" value="1"/>
</dbReference>
<dbReference type="AlphaFoldDB" id="A0A9N7UB59"/>
<evidence type="ECO:0000256" key="7">
    <source>
        <dbReference type="ARBA" id="ARBA00023180"/>
    </source>
</evidence>
<keyword evidence="7" id="KW-0325">Glycoprotein</keyword>
<keyword evidence="8" id="KW-0393">Immunoglobulin domain</keyword>
<evidence type="ECO:0000256" key="4">
    <source>
        <dbReference type="ARBA" id="ARBA00022989"/>
    </source>
</evidence>
<evidence type="ECO:0000313" key="12">
    <source>
        <dbReference type="Proteomes" id="UP001153269"/>
    </source>
</evidence>
<evidence type="ECO:0000256" key="2">
    <source>
        <dbReference type="ARBA" id="ARBA00022692"/>
    </source>
</evidence>
<dbReference type="GO" id="GO:0009897">
    <property type="term" value="C:external side of plasma membrane"/>
    <property type="evidence" value="ECO:0007669"/>
    <property type="project" value="TreeGrafter"/>
</dbReference>
<evidence type="ECO:0000256" key="8">
    <source>
        <dbReference type="ARBA" id="ARBA00023319"/>
    </source>
</evidence>
<proteinExistence type="predicted"/>
<dbReference type="GO" id="GO:0042129">
    <property type="term" value="P:regulation of T cell proliferation"/>
    <property type="evidence" value="ECO:0007669"/>
    <property type="project" value="InterPro"/>
</dbReference>
<keyword evidence="6" id="KW-1015">Disulfide bond</keyword>
<comment type="subcellular location">
    <subcellularLocation>
        <location evidence="1">Membrane</location>
        <topology evidence="1">Single-pass type I membrane protein</topology>
    </subcellularLocation>
</comment>
<keyword evidence="2 9" id="KW-0812">Transmembrane</keyword>
<evidence type="ECO:0000256" key="3">
    <source>
        <dbReference type="ARBA" id="ARBA00022729"/>
    </source>
</evidence>
<dbReference type="InterPro" id="IPR036179">
    <property type="entry name" value="Ig-like_dom_sf"/>
</dbReference>
<organism evidence="11 12">
    <name type="scientific">Pleuronectes platessa</name>
    <name type="common">European plaice</name>
    <dbReference type="NCBI Taxonomy" id="8262"/>
    <lineage>
        <taxon>Eukaryota</taxon>
        <taxon>Metazoa</taxon>
        <taxon>Chordata</taxon>
        <taxon>Craniata</taxon>
        <taxon>Vertebrata</taxon>
        <taxon>Euteleostomi</taxon>
        <taxon>Actinopterygii</taxon>
        <taxon>Neopterygii</taxon>
        <taxon>Teleostei</taxon>
        <taxon>Neoteleostei</taxon>
        <taxon>Acanthomorphata</taxon>
        <taxon>Carangaria</taxon>
        <taxon>Pleuronectiformes</taxon>
        <taxon>Pleuronectoidei</taxon>
        <taxon>Pleuronectidae</taxon>
        <taxon>Pleuronectes</taxon>
    </lineage>
</organism>
<evidence type="ECO:0000256" key="9">
    <source>
        <dbReference type="SAM" id="Phobius"/>
    </source>
</evidence>
<sequence>MFLTLMGWTLVTLSLCRPVWTAAKVTQPYRVTSVSGTAQVQCFIQPQPFYLQQTQPSDYSDPEEVRVTLLRGLHGSQGLCSTTLNFPEPRETSVEEVGEVQCSAEVTGGAVQVTVSGLKAADTDLYRCQIQVLYPPPYRRLIGNGTLIHVPDNCDAPVQEMVQQSDEEEGEEGEEEKEPLSAPVVVLVILVMFVLIIIIYLQTLQCERGKKESVVPAPAAGSC</sequence>
<dbReference type="EMBL" id="CADEAL010000918">
    <property type="protein sequence ID" value="CAB1426808.1"/>
    <property type="molecule type" value="Genomic_DNA"/>
</dbReference>
<evidence type="ECO:0000313" key="11">
    <source>
        <dbReference type="EMBL" id="CAB1426808.1"/>
    </source>
</evidence>